<dbReference type="Pfam" id="PF16157">
    <property type="entry name" value="DUF4865"/>
    <property type="match status" value="1"/>
</dbReference>
<dbReference type="Proteomes" id="UP000589085">
    <property type="component" value="Unassembled WGS sequence"/>
</dbReference>
<proteinExistence type="predicted"/>
<sequence length="190" mass="21552">MLNHRPRITPSGDSRIRSFPDRSDEAFEIRHEHEGPPPPDIERLRCFGAAANNFSSVYLWRHDTTFSDWLLRGGYEIVTDSFGRADIQTFFTLGAFRGNGCEARFLYRDDRAIPRDADLTDSFTREAAWGRDYATRSEIVAVVLGLDPRNWTFVRILLSEAEPEASTPGIACQIAHLSRPLLDTLPREGP</sequence>
<accession>A0A7W4NQ32</accession>
<evidence type="ECO:0000313" key="1">
    <source>
        <dbReference type="EMBL" id="MBB2162042.1"/>
    </source>
</evidence>
<organism evidence="1 2">
    <name type="scientific">Gluconacetobacter sacchari</name>
    <dbReference type="NCBI Taxonomy" id="92759"/>
    <lineage>
        <taxon>Bacteria</taxon>
        <taxon>Pseudomonadati</taxon>
        <taxon>Pseudomonadota</taxon>
        <taxon>Alphaproteobacteria</taxon>
        <taxon>Acetobacterales</taxon>
        <taxon>Acetobacteraceae</taxon>
        <taxon>Gluconacetobacter</taxon>
    </lineage>
</organism>
<name>A0A7W4NQ32_9PROT</name>
<dbReference type="AlphaFoldDB" id="A0A7W4NQ32"/>
<evidence type="ECO:0000313" key="2">
    <source>
        <dbReference type="Proteomes" id="UP000589085"/>
    </source>
</evidence>
<dbReference type="EMBL" id="JABEQJ010000029">
    <property type="protein sequence ID" value="MBB2162042.1"/>
    <property type="molecule type" value="Genomic_DNA"/>
</dbReference>
<reference evidence="1 2" key="1">
    <citation type="submission" date="2020-04" db="EMBL/GenBank/DDBJ databases">
        <title>Description of novel Gluconacetobacter.</title>
        <authorList>
            <person name="Sombolestani A."/>
        </authorList>
    </citation>
    <scope>NUCLEOTIDE SEQUENCE [LARGE SCALE GENOMIC DNA]</scope>
    <source>
        <strain evidence="1 2">LMG 19747</strain>
    </source>
</reference>
<protein>
    <submittedName>
        <fullName evidence="1">DUF4865 family protein</fullName>
    </submittedName>
</protein>
<dbReference type="RefSeq" id="WP_182998863.1">
    <property type="nucleotide sequence ID" value="NZ_JABEQJ010000029.1"/>
</dbReference>
<dbReference type="InterPro" id="IPR032349">
    <property type="entry name" value="DUF4865"/>
</dbReference>
<comment type="caution">
    <text evidence="1">The sequence shown here is derived from an EMBL/GenBank/DDBJ whole genome shotgun (WGS) entry which is preliminary data.</text>
</comment>
<gene>
    <name evidence="1" type="ORF">HLH48_18055</name>
</gene>